<proteinExistence type="predicted"/>
<reference evidence="3 4" key="1">
    <citation type="submission" date="2019-02" db="EMBL/GenBank/DDBJ databases">
        <title>Deep-cultivation of Planctomycetes and their phenomic and genomic characterization uncovers novel biology.</title>
        <authorList>
            <person name="Wiegand S."/>
            <person name="Jogler M."/>
            <person name="Boedeker C."/>
            <person name="Pinto D."/>
            <person name="Vollmers J."/>
            <person name="Rivas-Marin E."/>
            <person name="Kohn T."/>
            <person name="Peeters S.H."/>
            <person name="Heuer A."/>
            <person name="Rast P."/>
            <person name="Oberbeckmann S."/>
            <person name="Bunk B."/>
            <person name="Jeske O."/>
            <person name="Meyerdierks A."/>
            <person name="Storesund J.E."/>
            <person name="Kallscheuer N."/>
            <person name="Luecker S."/>
            <person name="Lage O.M."/>
            <person name="Pohl T."/>
            <person name="Merkel B.J."/>
            <person name="Hornburger P."/>
            <person name="Mueller R.-W."/>
            <person name="Bruemmer F."/>
            <person name="Labrenz M."/>
            <person name="Spormann A.M."/>
            <person name="Op den Camp H."/>
            <person name="Overmann J."/>
            <person name="Amann R."/>
            <person name="Jetten M.S.M."/>
            <person name="Mascher T."/>
            <person name="Medema M.H."/>
            <person name="Devos D.P."/>
            <person name="Kaster A.-K."/>
            <person name="Ovreas L."/>
            <person name="Rohde M."/>
            <person name="Galperin M.Y."/>
            <person name="Jogler C."/>
        </authorList>
    </citation>
    <scope>NUCLEOTIDE SEQUENCE [LARGE SCALE GENOMIC DNA]</scope>
    <source>
        <strain evidence="3 4">Pan181</strain>
    </source>
</reference>
<evidence type="ECO:0000313" key="3">
    <source>
        <dbReference type="EMBL" id="QDU56178.1"/>
    </source>
</evidence>
<feature type="transmembrane region" description="Helical" evidence="1">
    <location>
        <begin position="411"/>
        <end position="432"/>
    </location>
</feature>
<evidence type="ECO:0000256" key="1">
    <source>
        <dbReference type="SAM" id="Phobius"/>
    </source>
</evidence>
<keyword evidence="1" id="KW-1133">Transmembrane helix</keyword>
<sequence length="773" mass="84836" precursor="true">MFLSNSPFMVRFLAMARMICRLLGTILLLVGAFSASAQAQQPPKVTLERAELGFADRYRVGSWTPLRLTISGGEKTVTAIAQVAVPDSDGVYTSVNSLPFSLPAKGVTSVELLVRIGQLESPVDVTLINLEQGRRLASRKFSPNRMLDKGGVAHGDPSTTRMIVEVGPVPIGVASAEAGKSNELYYTQNVVSHISQVESLPTQSMAYESVDTVLLSTSRRDDWTGMRGDDPRIQALSDWVHNGGRLVLFCGENADLVLGANGPLTPFAPGPFAEMVTIDSLAPLMNYTGSNEPLPDRGRIKRAIPTFSQIAGDVDLTFGSRENPLPLIIRRRVGLGETVFVGLDIDIAPLYGPKSWGGRAQLLEKIIALPDEKLDDETSDYYYDGPADVALAMQEQLDEQLENSGIRTPSFLGIAALVLLYIVVIGPGDYFLVKHVLKRMELTWITFPLLIIGTCAAAYYYAAYLKGDSMRINQLEIVDVDNQTGMTRGTMWTHLFSPSPDRYNFIPAVKSPSGEADTTAESNLAWLGRPASGMGGMATEAGMLGGRPDYGWGTDLSQLNGVPIEVWSTKTFISRWETETDDLLASDLMRTPNNLVEGEITNATSATLEDCRLVYGNWAWKLGTMNPGDTVKVVSTGASNSSSAPRKLRNMYKQDHGFDVGANSYYEKQYLVHSLELRGLAEMMMFYDALGGRRYTHQWMRYQQYVDLSHALDSQTAMLIGACSAPRSELVRLRGDEAESLRNEKDVYVVMYRYVLPVNTSGEAPEEEPSSDE</sequence>
<dbReference type="KEGG" id="amuc:Pan181_23830"/>
<protein>
    <recommendedName>
        <fullName evidence="5">DUF4350 domain-containing protein</fullName>
    </recommendedName>
</protein>
<dbReference type="Proteomes" id="UP000315750">
    <property type="component" value="Chromosome"/>
</dbReference>
<feature type="chain" id="PRO_5022137646" description="DUF4350 domain-containing protein" evidence="2">
    <location>
        <begin position="40"/>
        <end position="773"/>
    </location>
</feature>
<evidence type="ECO:0008006" key="5">
    <source>
        <dbReference type="Google" id="ProtNLM"/>
    </source>
</evidence>
<dbReference type="SUPFAM" id="SSF52317">
    <property type="entry name" value="Class I glutamine amidotransferase-like"/>
    <property type="match status" value="1"/>
</dbReference>
<feature type="signal peptide" evidence="2">
    <location>
        <begin position="1"/>
        <end position="39"/>
    </location>
</feature>
<feature type="transmembrane region" description="Helical" evidence="1">
    <location>
        <begin position="444"/>
        <end position="462"/>
    </location>
</feature>
<evidence type="ECO:0000256" key="2">
    <source>
        <dbReference type="SAM" id="SignalP"/>
    </source>
</evidence>
<keyword evidence="1" id="KW-0812">Transmembrane</keyword>
<gene>
    <name evidence="3" type="ORF">Pan181_23830</name>
</gene>
<keyword evidence="2" id="KW-0732">Signal</keyword>
<keyword evidence="4" id="KW-1185">Reference proteome</keyword>
<dbReference type="AlphaFoldDB" id="A0A518AN77"/>
<evidence type="ECO:0000313" key="4">
    <source>
        <dbReference type="Proteomes" id="UP000315750"/>
    </source>
</evidence>
<dbReference type="InterPro" id="IPR029062">
    <property type="entry name" value="Class_I_gatase-like"/>
</dbReference>
<organism evidence="3 4">
    <name type="scientific">Aeoliella mucimassa</name>
    <dbReference type="NCBI Taxonomy" id="2527972"/>
    <lineage>
        <taxon>Bacteria</taxon>
        <taxon>Pseudomonadati</taxon>
        <taxon>Planctomycetota</taxon>
        <taxon>Planctomycetia</taxon>
        <taxon>Pirellulales</taxon>
        <taxon>Lacipirellulaceae</taxon>
        <taxon>Aeoliella</taxon>
    </lineage>
</organism>
<accession>A0A518AN77</accession>
<keyword evidence="1" id="KW-0472">Membrane</keyword>
<dbReference type="EMBL" id="CP036278">
    <property type="protein sequence ID" value="QDU56178.1"/>
    <property type="molecule type" value="Genomic_DNA"/>
</dbReference>
<name>A0A518AN77_9BACT</name>